<dbReference type="InterPro" id="IPR000515">
    <property type="entry name" value="MetI-like"/>
</dbReference>
<keyword evidence="10" id="KW-1185">Reference proteome</keyword>
<dbReference type="AlphaFoldDB" id="A0A3M9NFF2"/>
<comment type="similarity">
    <text evidence="7">Belongs to the binding-protein-dependent transport system permease family.</text>
</comment>
<dbReference type="PANTHER" id="PTHR30193:SF37">
    <property type="entry name" value="INNER MEMBRANE ABC TRANSPORTER PERMEASE PROTEIN YCJO"/>
    <property type="match status" value="1"/>
</dbReference>
<evidence type="ECO:0000256" key="2">
    <source>
        <dbReference type="ARBA" id="ARBA00022448"/>
    </source>
</evidence>
<name>A0A3M9NFF2_9BACT</name>
<dbReference type="EMBL" id="RJJR01000008">
    <property type="protein sequence ID" value="RNI36195.1"/>
    <property type="molecule type" value="Genomic_DNA"/>
</dbReference>
<dbReference type="GO" id="GO:0005886">
    <property type="term" value="C:plasma membrane"/>
    <property type="evidence" value="ECO:0007669"/>
    <property type="project" value="UniProtKB-SubCell"/>
</dbReference>
<dbReference type="SUPFAM" id="SSF161098">
    <property type="entry name" value="MetI-like"/>
    <property type="match status" value="1"/>
</dbReference>
<organism evidence="9 10">
    <name type="scientific">Hanamia caeni</name>
    <dbReference type="NCBI Taxonomy" id="2294116"/>
    <lineage>
        <taxon>Bacteria</taxon>
        <taxon>Pseudomonadati</taxon>
        <taxon>Bacteroidota</taxon>
        <taxon>Chitinophagia</taxon>
        <taxon>Chitinophagales</taxon>
        <taxon>Chitinophagaceae</taxon>
        <taxon>Hanamia</taxon>
    </lineage>
</organism>
<comment type="caution">
    <text evidence="9">The sequence shown here is derived from an EMBL/GenBank/DDBJ whole genome shotgun (WGS) entry which is preliminary data.</text>
</comment>
<dbReference type="OrthoDB" id="9795403at2"/>
<comment type="subcellular location">
    <subcellularLocation>
        <location evidence="1 7">Cell membrane</location>
        <topology evidence="1 7">Multi-pass membrane protein</topology>
    </subcellularLocation>
</comment>
<keyword evidence="2 7" id="KW-0813">Transport</keyword>
<dbReference type="InterPro" id="IPR051393">
    <property type="entry name" value="ABC_transporter_permease"/>
</dbReference>
<keyword evidence="3" id="KW-1003">Cell membrane</keyword>
<accession>A0A3M9NFF2</accession>
<evidence type="ECO:0000259" key="8">
    <source>
        <dbReference type="PROSITE" id="PS50928"/>
    </source>
</evidence>
<feature type="transmembrane region" description="Helical" evidence="7">
    <location>
        <begin position="20"/>
        <end position="46"/>
    </location>
</feature>
<dbReference type="InterPro" id="IPR035906">
    <property type="entry name" value="MetI-like_sf"/>
</dbReference>
<evidence type="ECO:0000256" key="1">
    <source>
        <dbReference type="ARBA" id="ARBA00004651"/>
    </source>
</evidence>
<evidence type="ECO:0000313" key="9">
    <source>
        <dbReference type="EMBL" id="RNI36195.1"/>
    </source>
</evidence>
<protein>
    <submittedName>
        <fullName evidence="9">Sugar ABC transporter permease</fullName>
    </submittedName>
</protein>
<evidence type="ECO:0000256" key="5">
    <source>
        <dbReference type="ARBA" id="ARBA00022989"/>
    </source>
</evidence>
<gene>
    <name evidence="9" type="ORF">EFY79_10940</name>
</gene>
<feature type="transmembrane region" description="Helical" evidence="7">
    <location>
        <begin position="113"/>
        <end position="133"/>
    </location>
</feature>
<keyword evidence="4 7" id="KW-0812">Transmembrane</keyword>
<feature type="transmembrane region" description="Helical" evidence="7">
    <location>
        <begin position="267"/>
        <end position="287"/>
    </location>
</feature>
<dbReference type="PROSITE" id="PS50928">
    <property type="entry name" value="ABC_TM1"/>
    <property type="match status" value="1"/>
</dbReference>
<dbReference type="GO" id="GO:0055085">
    <property type="term" value="P:transmembrane transport"/>
    <property type="evidence" value="ECO:0007669"/>
    <property type="project" value="InterPro"/>
</dbReference>
<evidence type="ECO:0000313" key="10">
    <source>
        <dbReference type="Proteomes" id="UP000267223"/>
    </source>
</evidence>
<dbReference type="PANTHER" id="PTHR30193">
    <property type="entry name" value="ABC TRANSPORTER PERMEASE PROTEIN"/>
    <property type="match status" value="1"/>
</dbReference>
<feature type="transmembrane region" description="Helical" evidence="7">
    <location>
        <begin position="80"/>
        <end position="101"/>
    </location>
</feature>
<keyword evidence="6 7" id="KW-0472">Membrane</keyword>
<dbReference type="CDD" id="cd06261">
    <property type="entry name" value="TM_PBP2"/>
    <property type="match status" value="1"/>
</dbReference>
<evidence type="ECO:0000256" key="3">
    <source>
        <dbReference type="ARBA" id="ARBA00022475"/>
    </source>
</evidence>
<proteinExistence type="inferred from homology"/>
<dbReference type="RefSeq" id="WP_123120748.1">
    <property type="nucleotide sequence ID" value="NZ_RJJR01000008.1"/>
</dbReference>
<evidence type="ECO:0000256" key="7">
    <source>
        <dbReference type="RuleBase" id="RU363032"/>
    </source>
</evidence>
<dbReference type="Proteomes" id="UP000267223">
    <property type="component" value="Unassembled WGS sequence"/>
</dbReference>
<keyword evidence="5 7" id="KW-1133">Transmembrane helix</keyword>
<dbReference type="Gene3D" id="1.10.3720.10">
    <property type="entry name" value="MetI-like"/>
    <property type="match status" value="1"/>
</dbReference>
<sequence length="296" mass="33941">MNTIPVHKTHKKSKRSFLPYLLVSPYLLFLVVFIIFPVLFCFFLTFNNWNIIAPMHFIGLKNYSRLIHDRLFWKAILNTLQFLLLHIPLQLVVSLFLAFLLNKKIKAGAFFRASFFMPVIVSGVVVTILWQQLLGYDSGIINRTLQSAGMEKIGWLTNPDIAIYSIALMATWKNVGLYVILFLVGLQTVPVAYYEAAKMEGASEWQQFYHITLPMINPTIFMVVILSTIGGFNLFIEPYIMTGGGPLNSTLSAVLYIYKQAFQYYNMGYSATLGFFYAMLIMSVVVLQKRYIEKEI</sequence>
<feature type="transmembrane region" description="Helical" evidence="7">
    <location>
        <begin position="175"/>
        <end position="194"/>
    </location>
</feature>
<evidence type="ECO:0000256" key="6">
    <source>
        <dbReference type="ARBA" id="ARBA00023136"/>
    </source>
</evidence>
<dbReference type="Pfam" id="PF00528">
    <property type="entry name" value="BPD_transp_1"/>
    <property type="match status" value="1"/>
</dbReference>
<reference evidence="9 10" key="1">
    <citation type="submission" date="2018-11" db="EMBL/GenBank/DDBJ databases">
        <title>Draft genome sequence of Ferruginibacter sp. BO-59.</title>
        <authorList>
            <person name="Im W.T."/>
        </authorList>
    </citation>
    <scope>NUCLEOTIDE SEQUENCE [LARGE SCALE GENOMIC DNA]</scope>
    <source>
        <strain evidence="9 10">BO-59</strain>
    </source>
</reference>
<feature type="transmembrane region" description="Helical" evidence="7">
    <location>
        <begin position="215"/>
        <end position="236"/>
    </location>
</feature>
<feature type="domain" description="ABC transmembrane type-1" evidence="8">
    <location>
        <begin position="76"/>
        <end position="288"/>
    </location>
</feature>
<evidence type="ECO:0000256" key="4">
    <source>
        <dbReference type="ARBA" id="ARBA00022692"/>
    </source>
</evidence>